<evidence type="ECO:0000313" key="2">
    <source>
        <dbReference type="Proteomes" id="UP000591131"/>
    </source>
</evidence>
<name>A0A7J6LP57_PERCH</name>
<reference evidence="1 2" key="1">
    <citation type="submission" date="2020-04" db="EMBL/GenBank/DDBJ databases">
        <title>Perkinsus chesapeaki whole genome sequence.</title>
        <authorList>
            <person name="Bogema D.R."/>
        </authorList>
    </citation>
    <scope>NUCLEOTIDE SEQUENCE [LARGE SCALE GENOMIC DNA]</scope>
    <source>
        <strain evidence="1">ATCC PRA-425</strain>
    </source>
</reference>
<organism evidence="1 2">
    <name type="scientific">Perkinsus chesapeaki</name>
    <name type="common">Clam parasite</name>
    <name type="synonym">Perkinsus andrewsi</name>
    <dbReference type="NCBI Taxonomy" id="330153"/>
    <lineage>
        <taxon>Eukaryota</taxon>
        <taxon>Sar</taxon>
        <taxon>Alveolata</taxon>
        <taxon>Perkinsozoa</taxon>
        <taxon>Perkinsea</taxon>
        <taxon>Perkinsida</taxon>
        <taxon>Perkinsidae</taxon>
        <taxon>Perkinsus</taxon>
    </lineage>
</organism>
<feature type="non-terminal residue" evidence="1">
    <location>
        <position position="1"/>
    </location>
</feature>
<dbReference type="Proteomes" id="UP000591131">
    <property type="component" value="Unassembled WGS sequence"/>
</dbReference>
<accession>A0A7J6LP57</accession>
<dbReference type="EMBL" id="JAAPAO010000391">
    <property type="protein sequence ID" value="KAF4661082.1"/>
    <property type="molecule type" value="Genomic_DNA"/>
</dbReference>
<keyword evidence="2" id="KW-1185">Reference proteome</keyword>
<sequence>VQRQRLQHFLGSYPPCPSLAKPKNDPQWEEQWKALLSHISREVAIHRSRESQRCAAQLRQFLQLSDGTPIDETIAAARSIADPSNHCQLCLQGVNKKLARGVDVRALEGLQRRRSELCAELESIRESSQYRGYLEVRDLLQELLDTGSPRRSSGATFEQYVCLDDAWLKKAVAYRLGVQDCSQWELVRNAPWVDDRGEKCGEVDCGIVTRKRHLVAVIECKAGCLQIAMAATQQQRHLSGSSPCTLLLRDGTRAVPSSDCTVFVATTLPHRRFGIGVEPHLLGALSWSLTRSNKWTAARNNTLTSGDIEQVLSDAQRKLHVWCRGTPPAIHWLTRHPGRLLLF</sequence>
<gene>
    <name evidence="1" type="ORF">FOL47_006841</name>
</gene>
<evidence type="ECO:0000313" key="1">
    <source>
        <dbReference type="EMBL" id="KAF4661082.1"/>
    </source>
</evidence>
<dbReference type="AlphaFoldDB" id="A0A7J6LP57"/>
<comment type="caution">
    <text evidence="1">The sequence shown here is derived from an EMBL/GenBank/DDBJ whole genome shotgun (WGS) entry which is preliminary data.</text>
</comment>
<proteinExistence type="predicted"/>
<protein>
    <submittedName>
        <fullName evidence="1">Uncharacterized protein</fullName>
    </submittedName>
</protein>